<organism evidence="1 2">
    <name type="scientific">Alsobacter soli</name>
    <dbReference type="NCBI Taxonomy" id="2109933"/>
    <lineage>
        <taxon>Bacteria</taxon>
        <taxon>Pseudomonadati</taxon>
        <taxon>Pseudomonadota</taxon>
        <taxon>Alphaproteobacteria</taxon>
        <taxon>Hyphomicrobiales</taxon>
        <taxon>Alsobacteraceae</taxon>
        <taxon>Alsobacter</taxon>
    </lineage>
</organism>
<gene>
    <name evidence="1" type="ORF">SLNSH_22700</name>
</gene>
<comment type="caution">
    <text evidence="1">The sequence shown here is derived from an EMBL/GenBank/DDBJ whole genome shotgun (WGS) entry which is preliminary data.</text>
</comment>
<name>A0A2T1HLZ1_9HYPH</name>
<evidence type="ECO:0000313" key="2">
    <source>
        <dbReference type="Proteomes" id="UP000239772"/>
    </source>
</evidence>
<sequence>MRTRAEAFLKAMRAGGSSEELLDIIRVNLEAMGIVFDKDRWAMASMEERAAIIRVALKTVLESNDR</sequence>
<proteinExistence type="predicted"/>
<dbReference type="Proteomes" id="UP000239772">
    <property type="component" value="Unassembled WGS sequence"/>
</dbReference>
<dbReference type="EMBL" id="PVZS01000041">
    <property type="protein sequence ID" value="PSC02675.1"/>
    <property type="molecule type" value="Genomic_DNA"/>
</dbReference>
<dbReference type="RefSeq" id="WP_106340299.1">
    <property type="nucleotide sequence ID" value="NZ_PVZS01000041.1"/>
</dbReference>
<reference evidence="2" key="1">
    <citation type="submission" date="2018-03" db="EMBL/GenBank/DDBJ databases">
        <authorList>
            <person name="Sun L."/>
            <person name="Liu H."/>
            <person name="Chen W."/>
            <person name="Huang K."/>
            <person name="Liu W."/>
            <person name="Gao X."/>
        </authorList>
    </citation>
    <scope>NUCLEOTIDE SEQUENCE [LARGE SCALE GENOMIC DNA]</scope>
    <source>
        <strain evidence="2">SH9</strain>
    </source>
</reference>
<accession>A0A2T1HLZ1</accession>
<keyword evidence="2" id="KW-1185">Reference proteome</keyword>
<protein>
    <submittedName>
        <fullName evidence="1">Uncharacterized protein</fullName>
    </submittedName>
</protein>
<dbReference type="AlphaFoldDB" id="A0A2T1HLZ1"/>
<evidence type="ECO:0000313" key="1">
    <source>
        <dbReference type="EMBL" id="PSC02675.1"/>
    </source>
</evidence>